<evidence type="ECO:0000256" key="8">
    <source>
        <dbReference type="SAM" id="MobiDB-lite"/>
    </source>
</evidence>
<keyword evidence="3 9" id="KW-0812">Transmembrane</keyword>
<keyword evidence="12" id="KW-1185">Reference proteome</keyword>
<evidence type="ECO:0000259" key="10">
    <source>
        <dbReference type="PROSITE" id="PS50156"/>
    </source>
</evidence>
<dbReference type="PROSITE" id="PS50156">
    <property type="entry name" value="SSD"/>
    <property type="match status" value="1"/>
</dbReference>
<feature type="region of interest" description="Disordered" evidence="8">
    <location>
        <begin position="613"/>
        <end position="635"/>
    </location>
</feature>
<dbReference type="Pfam" id="PF12349">
    <property type="entry name" value="Sterol-sensing"/>
    <property type="match status" value="1"/>
</dbReference>
<feature type="domain" description="SSD" evidence="10">
    <location>
        <begin position="425"/>
        <end position="586"/>
    </location>
</feature>
<accession>A0A8S4MVM7</accession>
<dbReference type="GO" id="GO:0005886">
    <property type="term" value="C:plasma membrane"/>
    <property type="evidence" value="ECO:0007669"/>
    <property type="project" value="TreeGrafter"/>
</dbReference>
<evidence type="ECO:0000256" key="9">
    <source>
        <dbReference type="SAM" id="Phobius"/>
    </source>
</evidence>
<evidence type="ECO:0000256" key="6">
    <source>
        <dbReference type="ARBA" id="ARBA00023170"/>
    </source>
</evidence>
<feature type="region of interest" description="Disordered" evidence="8">
    <location>
        <begin position="1163"/>
        <end position="1182"/>
    </location>
</feature>
<dbReference type="InterPro" id="IPR000731">
    <property type="entry name" value="SSD"/>
</dbReference>
<evidence type="ECO:0000256" key="5">
    <source>
        <dbReference type="ARBA" id="ARBA00023136"/>
    </source>
</evidence>
<feature type="transmembrane region" description="Helical" evidence="9">
    <location>
        <begin position="561"/>
        <end position="586"/>
    </location>
</feature>
<feature type="compositionally biased region" description="Low complexity" evidence="8">
    <location>
        <begin position="668"/>
        <end position="682"/>
    </location>
</feature>
<feature type="region of interest" description="Disordered" evidence="8">
    <location>
        <begin position="667"/>
        <end position="686"/>
    </location>
</feature>
<keyword evidence="4 9" id="KW-1133">Transmembrane helix</keyword>
<dbReference type="OrthoDB" id="5873834at2759"/>
<feature type="transmembrane region" description="Helical" evidence="9">
    <location>
        <begin position="426"/>
        <end position="445"/>
    </location>
</feature>
<dbReference type="InterPro" id="IPR053958">
    <property type="entry name" value="HMGCR/SNAP/NPC1-like_SSD"/>
</dbReference>
<protein>
    <recommendedName>
        <fullName evidence="10">SSD domain-containing protein</fullName>
    </recommendedName>
</protein>
<gene>
    <name evidence="11" type="ORF">OFUS_LOCUS129</name>
</gene>
<dbReference type="PANTHER" id="PTHR46022">
    <property type="entry name" value="PROTEIN PATCHED"/>
    <property type="match status" value="1"/>
</dbReference>
<feature type="transmembrane region" description="Helical" evidence="9">
    <location>
        <begin position="457"/>
        <end position="483"/>
    </location>
</feature>
<comment type="caution">
    <text evidence="11">The sequence shown here is derived from an EMBL/GenBank/DDBJ whole genome shotgun (WGS) entry which is preliminary data.</text>
</comment>
<dbReference type="GO" id="GO:0005119">
    <property type="term" value="F:smoothened binding"/>
    <property type="evidence" value="ECO:0007669"/>
    <property type="project" value="TreeGrafter"/>
</dbReference>
<keyword evidence="7" id="KW-0325">Glycoprotein</keyword>
<feature type="transmembrane region" description="Helical" evidence="9">
    <location>
        <begin position="1126"/>
        <end position="1153"/>
    </location>
</feature>
<feature type="transmembrane region" description="Helical" evidence="9">
    <location>
        <begin position="1029"/>
        <end position="1049"/>
    </location>
</feature>
<evidence type="ECO:0000256" key="2">
    <source>
        <dbReference type="ARBA" id="ARBA00005585"/>
    </source>
</evidence>
<dbReference type="EMBL" id="CAIIXF020000001">
    <property type="protein sequence ID" value="CAH1772356.1"/>
    <property type="molecule type" value="Genomic_DNA"/>
</dbReference>
<comment type="subcellular location">
    <subcellularLocation>
        <location evidence="1">Membrane</location>
        <topology evidence="1">Multi-pass membrane protein</topology>
    </subcellularLocation>
</comment>
<dbReference type="GO" id="GO:0008158">
    <property type="term" value="F:hedgehog receptor activity"/>
    <property type="evidence" value="ECO:0007669"/>
    <property type="project" value="InterPro"/>
</dbReference>
<feature type="transmembrane region" description="Helical" evidence="9">
    <location>
        <begin position="1092"/>
        <end position="1114"/>
    </location>
</feature>
<evidence type="ECO:0000313" key="12">
    <source>
        <dbReference type="Proteomes" id="UP000749559"/>
    </source>
</evidence>
<evidence type="ECO:0000256" key="7">
    <source>
        <dbReference type="ARBA" id="ARBA00023180"/>
    </source>
</evidence>
<keyword evidence="6" id="KW-0675">Receptor</keyword>
<dbReference type="GO" id="GO:0045879">
    <property type="term" value="P:negative regulation of smoothened signaling pathway"/>
    <property type="evidence" value="ECO:0007669"/>
    <property type="project" value="TreeGrafter"/>
</dbReference>
<feature type="compositionally biased region" description="Pro residues" evidence="8">
    <location>
        <begin position="618"/>
        <end position="632"/>
    </location>
</feature>
<evidence type="ECO:0000256" key="1">
    <source>
        <dbReference type="ARBA" id="ARBA00004141"/>
    </source>
</evidence>
<feature type="non-terminal residue" evidence="11">
    <location>
        <position position="1"/>
    </location>
</feature>
<dbReference type="InterPro" id="IPR004766">
    <property type="entry name" value="TM_rcpt_patched"/>
</dbReference>
<name>A0A8S4MVM7_OWEFU</name>
<comment type="similarity">
    <text evidence="2">Belongs to the patched family.</text>
</comment>
<dbReference type="PANTHER" id="PTHR46022:SF1">
    <property type="entry name" value="PROTEIN PATCHED"/>
    <property type="match status" value="1"/>
</dbReference>
<feature type="transmembrane region" description="Helical" evidence="9">
    <location>
        <begin position="1055"/>
        <end position="1080"/>
    </location>
</feature>
<keyword evidence="5 9" id="KW-0472">Membrane</keyword>
<sequence length="1227" mass="137154">MDSWAHPAYRSSEGPTMTTRQPKDPNLDSNSDLLTRTSWVDAKTAYREIKKGRAFGNTCALRLRGTLQKHLFNLGCCIQKHCGKVLFVGLLLLSLCCVGLKTATIETDVNKLWVEAGGRLEKELAYTKEKLGEGSGYTSQLIVQTPKLGTNVLSAESFRLHLKAVEAATKVTVDMYDIKWKFKDLCMPMTFPRFDNHLLDSILDNVLPCVIITPLDCFWEGSKLLGPDNPIAIPGMNRITWANLNPKQLVQELKDLEIPFPSDTIEEMLQRAGITSAYQEKPCLNPTDEDCPQTAPNYHDKQIPNVGSEVTGGCSGFASKYMHWEEDLIIGGAQKNKNGYIFRAGALQSIVRLMGEKNMYEHYLDDYKVNNIEWSQEAARKVLEKWQREYTSVVNKVLNETMQDNVYSFSSISLTDILEQFSEVSIVRVALGYCLMLVYAAISLLRWNDAIYSQSGIGIAGVLLVALSVAAGLGLCSVFQIGFNASTTQIIPFLALGLGVDDMFLIALTFAENSRKDDIPYMDQTGECLKRTGVSVLITSLSNACAFFMAAIIPIPALRAFALQAAILILFNLGSILLIYPAIISLDLMRRQEKRVDVFCCFEGSSANRVIELQSRPQSPPPEYREASPPPSYRDIHRHNTMTTLGPDGVHPVTVLVGENNDGARFHSAVSPSSLPPSATSSRQCLTPDEDQSCKDRCVQTQQECCKLSLTWFAKKVYGPLLQKASVKILVIILFSVLLAFGVWGTTKVKDGLELTDIVPRETTEYKFLETQSKYFGFFHIYAVTKDFDYPNNQQLLHKYHNAFLRVENIIKKEDGSLPDSWLILMRNWLLDLQRAFDRDYQLGCITRDRWYDNATEDGIFAYKLLIQTGDSDSPINRDLALTSRLVDSDGIINIDAFYIYLTAWTSNDAIAYDASMSDLTPVPREWLHLAEEVEFLIPRSQPLTYAQFPFYLNNMADTDEITSTIKQIRTICDTYVAKGLPTYPSGIPFTFWEQYLNLRFYLMLSLICVLGAVFMVITFILMNPWAAFMVVMVLAMTVVELFGFMGLVSIKLSAVPAVILIVSVGIGVEFTVHILLAFITCIGTRNARMNIALRHMLAPVMHGAVSTLLGVIMLVGSEFDFIVRYFFYVLSALILIGVLNGLVLLPVLLSILGPPAEIIPRDNADRIQPPTPEPSPVPQRAMRTVSKRVFPGRVPSDISLTTITEEPTQYSSHEIVVHPEVVVETS</sequence>
<feature type="transmembrane region" description="Helical" evidence="9">
    <location>
        <begin position="1001"/>
        <end position="1022"/>
    </location>
</feature>
<dbReference type="Gene3D" id="1.20.1640.10">
    <property type="entry name" value="Multidrug efflux transporter AcrB transmembrane domain"/>
    <property type="match status" value="2"/>
</dbReference>
<dbReference type="AlphaFoldDB" id="A0A8S4MVM7"/>
<dbReference type="GO" id="GO:0097108">
    <property type="term" value="F:hedgehog family protein binding"/>
    <property type="evidence" value="ECO:0007669"/>
    <property type="project" value="TreeGrafter"/>
</dbReference>
<feature type="region of interest" description="Disordered" evidence="8">
    <location>
        <begin position="1"/>
        <end position="30"/>
    </location>
</feature>
<organism evidence="11 12">
    <name type="scientific">Owenia fusiformis</name>
    <name type="common">Polychaete worm</name>
    <dbReference type="NCBI Taxonomy" id="6347"/>
    <lineage>
        <taxon>Eukaryota</taxon>
        <taxon>Metazoa</taxon>
        <taxon>Spiralia</taxon>
        <taxon>Lophotrochozoa</taxon>
        <taxon>Annelida</taxon>
        <taxon>Polychaeta</taxon>
        <taxon>Sedentaria</taxon>
        <taxon>Canalipalpata</taxon>
        <taxon>Sabellida</taxon>
        <taxon>Oweniida</taxon>
        <taxon>Oweniidae</taxon>
        <taxon>Owenia</taxon>
    </lineage>
</organism>
<feature type="transmembrane region" description="Helical" evidence="9">
    <location>
        <begin position="725"/>
        <end position="744"/>
    </location>
</feature>
<dbReference type="SUPFAM" id="SSF82866">
    <property type="entry name" value="Multidrug efflux transporter AcrB transmembrane domain"/>
    <property type="match status" value="2"/>
</dbReference>
<reference evidence="11" key="1">
    <citation type="submission" date="2022-03" db="EMBL/GenBank/DDBJ databases">
        <authorList>
            <person name="Martin C."/>
        </authorList>
    </citation>
    <scope>NUCLEOTIDE SEQUENCE</scope>
</reference>
<evidence type="ECO:0000313" key="11">
    <source>
        <dbReference type="EMBL" id="CAH1772356.1"/>
    </source>
</evidence>
<feature type="transmembrane region" description="Helical" evidence="9">
    <location>
        <begin position="532"/>
        <end position="555"/>
    </location>
</feature>
<evidence type="ECO:0000256" key="4">
    <source>
        <dbReference type="ARBA" id="ARBA00022989"/>
    </source>
</evidence>
<dbReference type="Proteomes" id="UP000749559">
    <property type="component" value="Unassembled WGS sequence"/>
</dbReference>
<proteinExistence type="inferred from homology"/>
<feature type="transmembrane region" description="Helical" evidence="9">
    <location>
        <begin position="489"/>
        <end position="511"/>
    </location>
</feature>
<dbReference type="FunFam" id="1.20.1640.10:FF:000048">
    <property type="entry name" value="protein patched homolog 1 isoform X2"/>
    <property type="match status" value="1"/>
</dbReference>
<dbReference type="NCBIfam" id="TIGR00918">
    <property type="entry name" value="2A060602"/>
    <property type="match status" value="1"/>
</dbReference>
<evidence type="ECO:0000256" key="3">
    <source>
        <dbReference type="ARBA" id="ARBA00022692"/>
    </source>
</evidence>